<name>A0A2D4PGV6_MICSU</name>
<protein>
    <submittedName>
        <fullName evidence="1">Uncharacterized protein</fullName>
    </submittedName>
</protein>
<reference evidence="1" key="2">
    <citation type="submission" date="2017-11" db="EMBL/GenBank/DDBJ databases">
        <title>Coralsnake Venomics: Analyses of Venom Gland Transcriptomes and Proteomes of Six Brazilian Taxa.</title>
        <authorList>
            <person name="Aird S.D."/>
            <person name="Jorge da Silva N."/>
            <person name="Qiu L."/>
            <person name="Villar-Briones A."/>
            <person name="Aparecida-Saddi V."/>
            <person name="Campos-Telles M.P."/>
            <person name="Grau M."/>
            <person name="Mikheyev A.S."/>
        </authorList>
    </citation>
    <scope>NUCLEOTIDE SEQUENCE</scope>
    <source>
        <tissue evidence="1">Venom_gland</tissue>
    </source>
</reference>
<dbReference type="EMBL" id="IACN01063236">
    <property type="protein sequence ID" value="LAB56300.1"/>
    <property type="molecule type" value="Transcribed_RNA"/>
</dbReference>
<reference evidence="1" key="1">
    <citation type="submission" date="2017-07" db="EMBL/GenBank/DDBJ databases">
        <authorList>
            <person name="Mikheyev A."/>
            <person name="Grau M."/>
        </authorList>
    </citation>
    <scope>NUCLEOTIDE SEQUENCE</scope>
    <source>
        <tissue evidence="1">Venom_gland</tissue>
    </source>
</reference>
<organism evidence="1">
    <name type="scientific">Micrurus surinamensis</name>
    <name type="common">Surinam coral snake</name>
    <dbReference type="NCBI Taxonomy" id="129470"/>
    <lineage>
        <taxon>Eukaryota</taxon>
        <taxon>Metazoa</taxon>
        <taxon>Chordata</taxon>
        <taxon>Craniata</taxon>
        <taxon>Vertebrata</taxon>
        <taxon>Euteleostomi</taxon>
        <taxon>Lepidosauria</taxon>
        <taxon>Squamata</taxon>
        <taxon>Bifurcata</taxon>
        <taxon>Unidentata</taxon>
        <taxon>Episquamata</taxon>
        <taxon>Toxicofera</taxon>
        <taxon>Serpentes</taxon>
        <taxon>Colubroidea</taxon>
        <taxon>Elapidae</taxon>
        <taxon>Elapinae</taxon>
        <taxon>Micrurus</taxon>
    </lineage>
</organism>
<sequence length="122" mass="14258">MCYPIYEIEDQEQSIVLPVYNPHYAQQTYFPSSQVVVDSSRLHLEWEELTTRTHAFNTTQLVFYSALQGVPFEAYLETASYPKCSSLLLEWHLSQGAGWMQIDFQMQFKVIVLLSKALYGWH</sequence>
<proteinExistence type="predicted"/>
<dbReference type="EMBL" id="IACN01063237">
    <property type="protein sequence ID" value="LAB56303.1"/>
    <property type="molecule type" value="Transcribed_RNA"/>
</dbReference>
<accession>A0A2D4PGV6</accession>
<evidence type="ECO:0000313" key="1">
    <source>
        <dbReference type="EMBL" id="LAB56303.1"/>
    </source>
</evidence>
<dbReference type="AlphaFoldDB" id="A0A2D4PGV6"/>